<keyword evidence="1" id="KW-0482">Metalloprotease</keyword>
<evidence type="ECO:0000313" key="4">
    <source>
        <dbReference type="EMBL" id="SFF43015.1"/>
    </source>
</evidence>
<accession>A0A1I2IL24</accession>
<dbReference type="RefSeq" id="WP_074964072.1">
    <property type="nucleotide sequence ID" value="NZ_FONS01000014.1"/>
</dbReference>
<dbReference type="Pfam" id="PF04002">
    <property type="entry name" value="RadC"/>
    <property type="match status" value="1"/>
</dbReference>
<protein>
    <submittedName>
        <fullName evidence="4">RadC-like JAB domain-containing protein</fullName>
    </submittedName>
</protein>
<organism evidence="4 5">
    <name type="scientific">Pedobacter antarcticus</name>
    <dbReference type="NCBI Taxonomy" id="34086"/>
    <lineage>
        <taxon>Bacteria</taxon>
        <taxon>Pseudomonadati</taxon>
        <taxon>Bacteroidota</taxon>
        <taxon>Sphingobacteriia</taxon>
        <taxon>Sphingobacteriales</taxon>
        <taxon>Sphingobacteriaceae</taxon>
        <taxon>Pedobacter</taxon>
    </lineage>
</organism>
<gene>
    <name evidence="4" type="ORF">SAMN03003324_03822</name>
</gene>
<name>A0A1I2IL24_9SPHI</name>
<proteinExistence type="predicted"/>
<evidence type="ECO:0000256" key="1">
    <source>
        <dbReference type="ARBA" id="ARBA00023049"/>
    </source>
</evidence>
<dbReference type="EMBL" id="FONS01000014">
    <property type="protein sequence ID" value="SFF43015.1"/>
    <property type="molecule type" value="Genomic_DNA"/>
</dbReference>
<dbReference type="GO" id="GO:0008237">
    <property type="term" value="F:metallopeptidase activity"/>
    <property type="evidence" value="ECO:0007669"/>
    <property type="project" value="UniProtKB-KW"/>
</dbReference>
<dbReference type="InterPro" id="IPR020891">
    <property type="entry name" value="UPF0758_CS"/>
</dbReference>
<evidence type="ECO:0000259" key="3">
    <source>
        <dbReference type="Pfam" id="PF04002"/>
    </source>
</evidence>
<dbReference type="Gene3D" id="3.40.140.10">
    <property type="entry name" value="Cytidine Deaminase, domain 2"/>
    <property type="match status" value="1"/>
</dbReference>
<feature type="region of interest" description="Disordered" evidence="2">
    <location>
        <begin position="338"/>
        <end position="363"/>
    </location>
</feature>
<feature type="domain" description="RadC-like JAB" evidence="3">
    <location>
        <begin position="61"/>
        <end position="164"/>
    </location>
</feature>
<dbReference type="PROSITE" id="PS01302">
    <property type="entry name" value="UPF0758"/>
    <property type="match status" value="1"/>
</dbReference>
<dbReference type="PANTHER" id="PTHR30471">
    <property type="entry name" value="DNA REPAIR PROTEIN RADC"/>
    <property type="match status" value="1"/>
</dbReference>
<sequence length="363" mass="40566">MAEQLKIHFTQTGEGETAPYKSVFGFNSAVKPYDGQTGSTNLPIWNKYEGMKFDGSYKIRDHHDVAHLMKSLESKSVELGFAVHVNDKKEAMIQFLSIGGRAGTVLDTGVILAGSKLHDSKVIYLVHNHPSGNLKPSKADINLTKRVQEGFKKLDVDIYHVILNTYNKAFTVILEDDHSVFSRDETPREGKHYSAHIFDEMKVLREPIARIAGSKDAAELIQQTRFSAFPKHGILALSSDMSVTGNYFLDSLSLKNVTDIIAPLPGVRSIIAYGNTDQEREMIELRKSLLPFDYSMLDYVQVNSNANGVKAAYKSYADEGLLNETFAKYGTNQIKQPFPKQDLKPWESSADSENIINKKGISR</sequence>
<keyword evidence="1" id="KW-0378">Hydrolase</keyword>
<dbReference type="AlphaFoldDB" id="A0A1I2IL24"/>
<keyword evidence="1" id="KW-0645">Protease</keyword>
<dbReference type="Proteomes" id="UP000183129">
    <property type="component" value="Unassembled WGS sequence"/>
</dbReference>
<dbReference type="InterPro" id="IPR001405">
    <property type="entry name" value="UPF0758"/>
</dbReference>
<dbReference type="InterPro" id="IPR025657">
    <property type="entry name" value="RadC_JAB"/>
</dbReference>
<dbReference type="PANTHER" id="PTHR30471:SF3">
    <property type="entry name" value="UPF0758 PROTEIN YEES-RELATED"/>
    <property type="match status" value="1"/>
</dbReference>
<reference evidence="4 5" key="1">
    <citation type="submission" date="2016-10" db="EMBL/GenBank/DDBJ databases">
        <authorList>
            <person name="de Groot N.N."/>
        </authorList>
    </citation>
    <scope>NUCLEOTIDE SEQUENCE [LARGE SCALE GENOMIC DNA]</scope>
    <source>
        <strain evidence="4 5">ATCC 51969</strain>
    </source>
</reference>
<evidence type="ECO:0000313" key="5">
    <source>
        <dbReference type="Proteomes" id="UP000183129"/>
    </source>
</evidence>
<evidence type="ECO:0000256" key="2">
    <source>
        <dbReference type="SAM" id="MobiDB-lite"/>
    </source>
</evidence>